<feature type="transmembrane region" description="Helical" evidence="6">
    <location>
        <begin position="12"/>
        <end position="30"/>
    </location>
</feature>
<dbReference type="Proteomes" id="UP000317691">
    <property type="component" value="Unassembled WGS sequence"/>
</dbReference>
<dbReference type="GO" id="GO:0015658">
    <property type="term" value="F:branched-chain amino acid transmembrane transporter activity"/>
    <property type="evidence" value="ECO:0007669"/>
    <property type="project" value="InterPro"/>
</dbReference>
<evidence type="ECO:0000313" key="8">
    <source>
        <dbReference type="Proteomes" id="UP000317691"/>
    </source>
</evidence>
<name>A0A538TM40_UNCEI</name>
<evidence type="ECO:0000256" key="3">
    <source>
        <dbReference type="ARBA" id="ARBA00022692"/>
    </source>
</evidence>
<evidence type="ECO:0000256" key="5">
    <source>
        <dbReference type="ARBA" id="ARBA00023136"/>
    </source>
</evidence>
<organism evidence="7 8">
    <name type="scientific">Eiseniibacteriota bacterium</name>
    <dbReference type="NCBI Taxonomy" id="2212470"/>
    <lineage>
        <taxon>Bacteria</taxon>
        <taxon>Candidatus Eiseniibacteriota</taxon>
    </lineage>
</organism>
<dbReference type="Pfam" id="PF02653">
    <property type="entry name" value="BPD_transp_2"/>
    <property type="match status" value="1"/>
</dbReference>
<dbReference type="GO" id="GO:0005886">
    <property type="term" value="C:plasma membrane"/>
    <property type="evidence" value="ECO:0007669"/>
    <property type="project" value="UniProtKB-SubCell"/>
</dbReference>
<dbReference type="InterPro" id="IPR001851">
    <property type="entry name" value="ABC_transp_permease"/>
</dbReference>
<dbReference type="PANTHER" id="PTHR30482:SF10">
    <property type="entry name" value="HIGH-AFFINITY BRANCHED-CHAIN AMINO ACID TRANSPORT PROTEIN BRAE"/>
    <property type="match status" value="1"/>
</dbReference>
<dbReference type="AlphaFoldDB" id="A0A538TM40"/>
<gene>
    <name evidence="7" type="ORF">E6K79_06540</name>
</gene>
<dbReference type="InterPro" id="IPR043428">
    <property type="entry name" value="LivM-like"/>
</dbReference>
<keyword evidence="5 6" id="KW-0472">Membrane</keyword>
<proteinExistence type="predicted"/>
<keyword evidence="2" id="KW-1003">Cell membrane</keyword>
<evidence type="ECO:0000256" key="1">
    <source>
        <dbReference type="ARBA" id="ARBA00004651"/>
    </source>
</evidence>
<feature type="transmembrane region" description="Helical" evidence="6">
    <location>
        <begin position="220"/>
        <end position="242"/>
    </location>
</feature>
<comment type="caution">
    <text evidence="7">The sequence shown here is derived from an EMBL/GenBank/DDBJ whole genome shotgun (WGS) entry which is preliminary data.</text>
</comment>
<sequence length="335" mass="35524">MSQRKFSLGRRVLWTAGTLLAAWALDRIAAQAVNPYIYRILVLCGLNAILALSLNLVNGITGQFSIGHAGFMAVGAYTSAAFTVYAVPKLFGVDAAEGGLGAAFPLLCAILLGGACSAVAGFLVGLPSMRLRGDYLAIVTLGFGEIIRVVILNVEAVGGARGFAGVPHRTNLAWVLGGVLGTFVVIRHLMRSYHGRAFLAIREDEIAAESLGVPTTRYKVMAFVIAAFFAGAAGALFAHYTYLHTNSFTFMKSIEVIVMVVLGGMGSLTGSLLGATILTALPEALRFASSDRLIIYSILLIVLMIVRPQGILGRGELSVRGLTRLWRRPRPAGTP</sequence>
<accession>A0A538TM40</accession>
<feature type="transmembrane region" description="Helical" evidence="6">
    <location>
        <begin position="293"/>
        <end position="312"/>
    </location>
</feature>
<evidence type="ECO:0000256" key="4">
    <source>
        <dbReference type="ARBA" id="ARBA00022989"/>
    </source>
</evidence>
<dbReference type="PANTHER" id="PTHR30482">
    <property type="entry name" value="HIGH-AFFINITY BRANCHED-CHAIN AMINO ACID TRANSPORT SYSTEM PERMEASE"/>
    <property type="match status" value="1"/>
</dbReference>
<keyword evidence="4 6" id="KW-1133">Transmembrane helix</keyword>
<feature type="transmembrane region" description="Helical" evidence="6">
    <location>
        <begin position="36"/>
        <end position="57"/>
    </location>
</feature>
<dbReference type="CDD" id="cd06581">
    <property type="entry name" value="TM_PBP1_LivM_like"/>
    <property type="match status" value="1"/>
</dbReference>
<feature type="transmembrane region" description="Helical" evidence="6">
    <location>
        <begin position="135"/>
        <end position="152"/>
    </location>
</feature>
<feature type="transmembrane region" description="Helical" evidence="6">
    <location>
        <begin position="100"/>
        <end position="123"/>
    </location>
</feature>
<comment type="subcellular location">
    <subcellularLocation>
        <location evidence="1">Cell membrane</location>
        <topology evidence="1">Multi-pass membrane protein</topology>
    </subcellularLocation>
</comment>
<evidence type="ECO:0000256" key="6">
    <source>
        <dbReference type="SAM" id="Phobius"/>
    </source>
</evidence>
<reference evidence="7 8" key="1">
    <citation type="journal article" date="2019" name="Nat. Microbiol.">
        <title>Mediterranean grassland soil C-N compound turnover is dependent on rainfall and depth, and is mediated by genomically divergent microorganisms.</title>
        <authorList>
            <person name="Diamond S."/>
            <person name="Andeer P.F."/>
            <person name="Li Z."/>
            <person name="Crits-Christoph A."/>
            <person name="Burstein D."/>
            <person name="Anantharaman K."/>
            <person name="Lane K.R."/>
            <person name="Thomas B.C."/>
            <person name="Pan C."/>
            <person name="Northen T.R."/>
            <person name="Banfield J.F."/>
        </authorList>
    </citation>
    <scope>NUCLEOTIDE SEQUENCE [LARGE SCALE GENOMIC DNA]</scope>
    <source>
        <strain evidence="7">WS_9</strain>
    </source>
</reference>
<dbReference type="EMBL" id="VBOZ01000017">
    <property type="protein sequence ID" value="TMQ64692.1"/>
    <property type="molecule type" value="Genomic_DNA"/>
</dbReference>
<feature type="transmembrane region" description="Helical" evidence="6">
    <location>
        <begin position="172"/>
        <end position="190"/>
    </location>
</feature>
<feature type="transmembrane region" description="Helical" evidence="6">
    <location>
        <begin position="69"/>
        <end position="88"/>
    </location>
</feature>
<evidence type="ECO:0000313" key="7">
    <source>
        <dbReference type="EMBL" id="TMQ64692.1"/>
    </source>
</evidence>
<evidence type="ECO:0000256" key="2">
    <source>
        <dbReference type="ARBA" id="ARBA00022475"/>
    </source>
</evidence>
<keyword evidence="3 6" id="KW-0812">Transmembrane</keyword>
<protein>
    <submittedName>
        <fullName evidence="7">Branched-chain amino acid ABC transporter permease</fullName>
    </submittedName>
</protein>
<feature type="transmembrane region" description="Helical" evidence="6">
    <location>
        <begin position="254"/>
        <end position="281"/>
    </location>
</feature>